<evidence type="ECO:0000313" key="3">
    <source>
        <dbReference type="Proteomes" id="UP001165082"/>
    </source>
</evidence>
<feature type="signal peptide" evidence="1">
    <location>
        <begin position="1"/>
        <end position="20"/>
    </location>
</feature>
<sequence length="271" mass="29987">MFAVRVIAALLLLAVAGVSGDDFCGPASAKVIMGQRTYICLVLADLENWNGSDENGDVHYHRFAFRPIVDDFAKLEVQDSWIKQGGDTNCQNCGIKPYPEACKSCEDNLLRNFTNPSVHVESLDKVSFIRKYRGYDNGVPRTFPYMTAIITVDMGTITGITWDEGCTFCLDSECVENTYGFTGALEANGGKACYVDDTTCVNGDQVSEVCPLQVYAVWTGTDADGNYLKSAEVRFSQFKSYSMTNWADTLKNKYEEVKSYSEYDDEGTTGV</sequence>
<comment type="caution">
    <text evidence="2">The sequence shown here is derived from an EMBL/GenBank/DDBJ whole genome shotgun (WGS) entry which is preliminary data.</text>
</comment>
<reference evidence="2" key="1">
    <citation type="submission" date="2022-07" db="EMBL/GenBank/DDBJ databases">
        <title>Genome analysis of Parmales, a sister group of diatoms, reveals the evolutionary specialization of diatoms from phago-mixotrophs to photoautotrophs.</title>
        <authorList>
            <person name="Ban H."/>
            <person name="Sato S."/>
            <person name="Yoshikawa S."/>
            <person name="Kazumasa Y."/>
            <person name="Nakamura Y."/>
            <person name="Ichinomiya M."/>
            <person name="Saitoh K."/>
            <person name="Sato N."/>
            <person name="Blanc-Mathieu R."/>
            <person name="Endo H."/>
            <person name="Kuwata A."/>
            <person name="Ogata H."/>
        </authorList>
    </citation>
    <scope>NUCLEOTIDE SEQUENCE</scope>
</reference>
<dbReference type="Proteomes" id="UP001165082">
    <property type="component" value="Unassembled WGS sequence"/>
</dbReference>
<evidence type="ECO:0000256" key="1">
    <source>
        <dbReference type="SAM" id="SignalP"/>
    </source>
</evidence>
<dbReference type="EMBL" id="BRXZ01001507">
    <property type="protein sequence ID" value="GMH72893.1"/>
    <property type="molecule type" value="Genomic_DNA"/>
</dbReference>
<keyword evidence="1" id="KW-0732">Signal</keyword>
<keyword evidence="3" id="KW-1185">Reference proteome</keyword>
<protein>
    <submittedName>
        <fullName evidence="2">Uncharacterized protein</fullName>
    </submittedName>
</protein>
<dbReference type="AlphaFoldDB" id="A0A9W7APP7"/>
<evidence type="ECO:0000313" key="2">
    <source>
        <dbReference type="EMBL" id="GMH72893.1"/>
    </source>
</evidence>
<organism evidence="2 3">
    <name type="scientific">Triparma retinervis</name>
    <dbReference type="NCBI Taxonomy" id="2557542"/>
    <lineage>
        <taxon>Eukaryota</taxon>
        <taxon>Sar</taxon>
        <taxon>Stramenopiles</taxon>
        <taxon>Ochrophyta</taxon>
        <taxon>Bolidophyceae</taxon>
        <taxon>Parmales</taxon>
        <taxon>Triparmaceae</taxon>
        <taxon>Triparma</taxon>
    </lineage>
</organism>
<dbReference type="OrthoDB" id="188293at2759"/>
<accession>A0A9W7APP7</accession>
<name>A0A9W7APP7_9STRA</name>
<feature type="chain" id="PRO_5040961814" evidence="1">
    <location>
        <begin position="21"/>
        <end position="271"/>
    </location>
</feature>
<gene>
    <name evidence="2" type="ORF">TrRE_jg9913</name>
</gene>
<proteinExistence type="predicted"/>